<keyword evidence="6 7" id="KW-0472">Membrane</keyword>
<gene>
    <name evidence="8" type="ORF">ACD661_15675</name>
</gene>
<evidence type="ECO:0000256" key="4">
    <source>
        <dbReference type="ARBA" id="ARBA00022692"/>
    </source>
</evidence>
<dbReference type="PANTHER" id="PTHR37937">
    <property type="entry name" value="CONJUGATIVE TRANSFER: DNA TRANSPORT"/>
    <property type="match status" value="1"/>
</dbReference>
<evidence type="ECO:0000256" key="6">
    <source>
        <dbReference type="ARBA" id="ARBA00023136"/>
    </source>
</evidence>
<evidence type="ECO:0000256" key="3">
    <source>
        <dbReference type="ARBA" id="ARBA00022475"/>
    </source>
</evidence>
<comment type="subcellular location">
    <subcellularLocation>
        <location evidence="1">Cell membrane</location>
        <topology evidence="1">Multi-pass membrane protein</topology>
    </subcellularLocation>
</comment>
<keyword evidence="5 7" id="KW-1133">Transmembrane helix</keyword>
<dbReference type="Pfam" id="PF02534">
    <property type="entry name" value="T4SS-DNA_transf"/>
    <property type="match status" value="1"/>
</dbReference>
<dbReference type="PANTHER" id="PTHR37937:SF1">
    <property type="entry name" value="CONJUGATIVE TRANSFER: DNA TRANSPORT"/>
    <property type="match status" value="1"/>
</dbReference>
<reference evidence="8 9" key="1">
    <citation type="submission" date="2024-08" db="EMBL/GenBank/DDBJ databases">
        <title>Draft Genome Sequence of Legionella lytica strain DSB2004, Isolated From a Fire Sprinkler System.</title>
        <authorList>
            <person name="Everhart A.D."/>
            <person name="Kidane D.T."/>
            <person name="Farone A.L."/>
            <person name="Farone M.B."/>
        </authorList>
    </citation>
    <scope>NUCLEOTIDE SEQUENCE [LARGE SCALE GENOMIC DNA]</scope>
    <source>
        <strain evidence="8 9">DSB2004</strain>
    </source>
</reference>
<dbReference type="SUPFAM" id="SSF52540">
    <property type="entry name" value="P-loop containing nucleoside triphosphate hydrolases"/>
    <property type="match status" value="1"/>
</dbReference>
<keyword evidence="3" id="KW-1003">Cell membrane</keyword>
<sequence>MSSVRPWGIWRFIPYTTTFDALTNLYLWGFPGICTLWIGATILAPIFESPWRHLYGDAHWATKKEIKKMGFLNDTGTILVGEYAGNLLRYTLSNHVLVFAPSRSGKGVSLVIPNALNWKGSLLALDNKYEIFNYTSGYRAKTQNKVYRFSPASLETKTHCINPLDYVDRNNPHKRINDLHLILDILVASSGDENKMWAEEARSLALGLLLWLMQSDRIFALSELSSLIKSGNTEEFLTQVINDHTIADNLITIDHAAYLAIRNYLQKAPKEQSGVRSTLTSMLRLWEDPLICAATNHSDVDFRDMRKEPITLYLSFGTNQISRLSTLINLIVQLFLNVMLEHLPGPEEPHKVLCLLDEVNRFGRMDKLKDGFGDLAGYGVHLMPIIQNIGQFYSTYGGRDNTDIFFQNTDIKIGFRQNVPTDKEFLSKELGTRTVRIKNRSYASNKEGSNYSESLIERPLLTPAEIGRLPTKKQIIILGEGVIQCKKIIYYKDKRFKDKLVPPTVIPTVIPQFPVIEIKKEQQPIEECVPQVSNSKVDSARAIGLAIAETLSPLVREITHPLPNPNHLSVDRHTGEILDELAKSFEE</sequence>
<dbReference type="EMBL" id="JBGORX010000011">
    <property type="protein sequence ID" value="MFJ1269998.1"/>
    <property type="molecule type" value="Genomic_DNA"/>
</dbReference>
<dbReference type="InterPro" id="IPR003688">
    <property type="entry name" value="TraG/VirD4"/>
</dbReference>
<evidence type="ECO:0000313" key="9">
    <source>
        <dbReference type="Proteomes" id="UP001615550"/>
    </source>
</evidence>
<evidence type="ECO:0000313" key="8">
    <source>
        <dbReference type="EMBL" id="MFJ1269998.1"/>
    </source>
</evidence>
<comment type="caution">
    <text evidence="8">The sequence shown here is derived from an EMBL/GenBank/DDBJ whole genome shotgun (WGS) entry which is preliminary data.</text>
</comment>
<dbReference type="Proteomes" id="UP001615550">
    <property type="component" value="Unassembled WGS sequence"/>
</dbReference>
<evidence type="ECO:0000256" key="7">
    <source>
        <dbReference type="SAM" id="Phobius"/>
    </source>
</evidence>
<dbReference type="Gene3D" id="3.40.50.300">
    <property type="entry name" value="P-loop containing nucleotide triphosphate hydrolases"/>
    <property type="match status" value="1"/>
</dbReference>
<dbReference type="CDD" id="cd01127">
    <property type="entry name" value="TrwB_TraG_TraD_VirD4"/>
    <property type="match status" value="2"/>
</dbReference>
<accession>A0ABW8DBB8</accession>
<keyword evidence="4 7" id="KW-0812">Transmembrane</keyword>
<proteinExistence type="inferred from homology"/>
<evidence type="ECO:0000256" key="2">
    <source>
        <dbReference type="ARBA" id="ARBA00008806"/>
    </source>
</evidence>
<evidence type="ECO:0000256" key="1">
    <source>
        <dbReference type="ARBA" id="ARBA00004651"/>
    </source>
</evidence>
<comment type="similarity">
    <text evidence="2">Belongs to the VirD4/TraG family.</text>
</comment>
<dbReference type="InterPro" id="IPR027417">
    <property type="entry name" value="P-loop_NTPase"/>
</dbReference>
<protein>
    <submittedName>
        <fullName evidence="8">Type IV secretory system conjugative DNA transfer family protein</fullName>
    </submittedName>
</protein>
<organism evidence="8 9">
    <name type="scientific">Legionella lytica</name>
    <dbReference type="NCBI Taxonomy" id="96232"/>
    <lineage>
        <taxon>Bacteria</taxon>
        <taxon>Pseudomonadati</taxon>
        <taxon>Pseudomonadota</taxon>
        <taxon>Gammaproteobacteria</taxon>
        <taxon>Legionellales</taxon>
        <taxon>Legionellaceae</taxon>
        <taxon>Legionella</taxon>
    </lineage>
</organism>
<dbReference type="InterPro" id="IPR051539">
    <property type="entry name" value="T4SS-coupling_protein"/>
</dbReference>
<name>A0ABW8DBB8_9GAMM</name>
<keyword evidence="9" id="KW-1185">Reference proteome</keyword>
<feature type="transmembrane region" description="Helical" evidence="7">
    <location>
        <begin position="25"/>
        <end position="47"/>
    </location>
</feature>
<dbReference type="RefSeq" id="WP_400188810.1">
    <property type="nucleotide sequence ID" value="NZ_JBGORX010000011.1"/>
</dbReference>
<evidence type="ECO:0000256" key="5">
    <source>
        <dbReference type="ARBA" id="ARBA00022989"/>
    </source>
</evidence>